<keyword evidence="1" id="KW-0862">Zinc</keyword>
<dbReference type="Proteomes" id="UP000663832">
    <property type="component" value="Unassembled WGS sequence"/>
</dbReference>
<evidence type="ECO:0000313" key="4">
    <source>
        <dbReference type="EMBL" id="CAF1023046.1"/>
    </source>
</evidence>
<keyword evidence="1" id="KW-0479">Metal-binding</keyword>
<dbReference type="GO" id="GO:0008270">
    <property type="term" value="F:zinc ion binding"/>
    <property type="evidence" value="ECO:0007669"/>
    <property type="project" value="UniProtKB-KW"/>
</dbReference>
<dbReference type="SUPFAM" id="SSF57756">
    <property type="entry name" value="Retrovirus zinc finger-like domains"/>
    <property type="match status" value="1"/>
</dbReference>
<dbReference type="Pfam" id="PF00098">
    <property type="entry name" value="zf-CCHC"/>
    <property type="match status" value="1"/>
</dbReference>
<dbReference type="Proteomes" id="UP000663877">
    <property type="component" value="Unassembled WGS sequence"/>
</dbReference>
<accession>A0A816BGE8</accession>
<gene>
    <name evidence="4" type="ORF">BJG266_LOCUS17105</name>
    <name evidence="5" type="ORF">QVE165_LOCUS53860</name>
</gene>
<evidence type="ECO:0000256" key="1">
    <source>
        <dbReference type="PROSITE-ProRule" id="PRU00047"/>
    </source>
</evidence>
<reference evidence="5" key="1">
    <citation type="submission" date="2021-02" db="EMBL/GenBank/DDBJ databases">
        <authorList>
            <person name="Nowell W R."/>
        </authorList>
    </citation>
    <scope>NUCLEOTIDE SEQUENCE</scope>
</reference>
<dbReference type="Gene3D" id="4.10.60.10">
    <property type="entry name" value="Zinc finger, CCHC-type"/>
    <property type="match status" value="1"/>
</dbReference>
<evidence type="ECO:0000313" key="5">
    <source>
        <dbReference type="EMBL" id="CAF1609601.1"/>
    </source>
</evidence>
<comment type="caution">
    <text evidence="5">The sequence shown here is derived from an EMBL/GenBank/DDBJ whole genome shotgun (WGS) entry which is preliminary data.</text>
</comment>
<keyword evidence="1" id="KW-0863">Zinc-finger</keyword>
<protein>
    <recommendedName>
        <fullName evidence="3">CCHC-type domain-containing protein</fullName>
    </recommendedName>
</protein>
<proteinExistence type="predicted"/>
<dbReference type="GO" id="GO:0003676">
    <property type="term" value="F:nucleic acid binding"/>
    <property type="evidence" value="ECO:0007669"/>
    <property type="project" value="InterPro"/>
</dbReference>
<dbReference type="AlphaFoldDB" id="A0A816BGE8"/>
<dbReference type="PROSITE" id="PS50158">
    <property type="entry name" value="ZF_CCHC"/>
    <property type="match status" value="1"/>
</dbReference>
<feature type="region of interest" description="Disordered" evidence="2">
    <location>
        <begin position="97"/>
        <end position="154"/>
    </location>
</feature>
<dbReference type="EMBL" id="CAJNOI010000081">
    <property type="protein sequence ID" value="CAF1023046.1"/>
    <property type="molecule type" value="Genomic_DNA"/>
</dbReference>
<evidence type="ECO:0000313" key="6">
    <source>
        <dbReference type="Proteomes" id="UP000663832"/>
    </source>
</evidence>
<feature type="compositionally biased region" description="Gly residues" evidence="2">
    <location>
        <begin position="137"/>
        <end position="154"/>
    </location>
</feature>
<evidence type="ECO:0000259" key="3">
    <source>
        <dbReference type="PROSITE" id="PS50158"/>
    </source>
</evidence>
<evidence type="ECO:0000256" key="2">
    <source>
        <dbReference type="SAM" id="MobiDB-lite"/>
    </source>
</evidence>
<dbReference type="EMBL" id="CAJNOM010001481">
    <property type="protein sequence ID" value="CAF1609601.1"/>
    <property type="molecule type" value="Genomic_DNA"/>
</dbReference>
<sequence>MSSNIKSCPFPNPIGEERCGKQINWAELEEHLMKPPHRMIQKTAVEMANYARKVSPKPSTRATTTTSKKPSFNITNLINVHDSSNATVSPIVTSGAATATKHGHITRECPHNNNSRSGRRDEFRGGQDSYGDDSYGGRSGSYGGSGRGREYGGGSSYGRSANDFYLSNQSDRFRRNYSSYNNPMICYNCNQSGHISRNCIKPRSNNFGGGRGFQSDPITSECPEYIYNKPSKPWSLQNAILYAANSLLDKTQTENNWFSMLDPKYTTLTPAKLENMINYAAYDCINLAYLQLPVAQR</sequence>
<dbReference type="SMART" id="SM00343">
    <property type="entry name" value="ZnF_C2HC"/>
    <property type="match status" value="1"/>
</dbReference>
<feature type="domain" description="CCHC-type" evidence="3">
    <location>
        <begin position="186"/>
        <end position="199"/>
    </location>
</feature>
<dbReference type="OrthoDB" id="427960at2759"/>
<keyword evidence="6" id="KW-1185">Reference proteome</keyword>
<dbReference type="InterPro" id="IPR036875">
    <property type="entry name" value="Znf_CCHC_sf"/>
</dbReference>
<name>A0A816BGE8_9BILA</name>
<organism evidence="5 6">
    <name type="scientific">Adineta steineri</name>
    <dbReference type="NCBI Taxonomy" id="433720"/>
    <lineage>
        <taxon>Eukaryota</taxon>
        <taxon>Metazoa</taxon>
        <taxon>Spiralia</taxon>
        <taxon>Gnathifera</taxon>
        <taxon>Rotifera</taxon>
        <taxon>Eurotatoria</taxon>
        <taxon>Bdelloidea</taxon>
        <taxon>Adinetida</taxon>
        <taxon>Adinetidae</taxon>
        <taxon>Adineta</taxon>
    </lineage>
</organism>
<dbReference type="InterPro" id="IPR001878">
    <property type="entry name" value="Znf_CCHC"/>
</dbReference>